<comment type="caution">
    <text evidence="4">The sequence shown here is derived from an EMBL/GenBank/DDBJ whole genome shotgun (WGS) entry which is preliminary data.</text>
</comment>
<accession>X0TFK4</accession>
<dbReference type="Pfam" id="PF13669">
    <property type="entry name" value="Glyoxalase_4"/>
    <property type="match status" value="1"/>
</dbReference>
<reference evidence="4" key="1">
    <citation type="journal article" date="2014" name="Front. Microbiol.">
        <title>High frequency of phylogenetically diverse reductive dehalogenase-homologous genes in deep subseafloor sedimentary metagenomes.</title>
        <authorList>
            <person name="Kawai M."/>
            <person name="Futagami T."/>
            <person name="Toyoda A."/>
            <person name="Takaki Y."/>
            <person name="Nishi S."/>
            <person name="Hori S."/>
            <person name="Arai W."/>
            <person name="Tsubouchi T."/>
            <person name="Morono Y."/>
            <person name="Uchiyama I."/>
            <person name="Ito T."/>
            <person name="Fujiyama A."/>
            <person name="Inagaki F."/>
            <person name="Takami H."/>
        </authorList>
    </citation>
    <scope>NUCLEOTIDE SEQUENCE</scope>
    <source>
        <strain evidence="4">Expedition CK06-06</strain>
    </source>
</reference>
<feature type="non-terminal residue" evidence="4">
    <location>
        <position position="108"/>
    </location>
</feature>
<comment type="similarity">
    <text evidence="1">Belongs to the methylmalonyl-CoA epimerase family.</text>
</comment>
<organism evidence="4">
    <name type="scientific">marine sediment metagenome</name>
    <dbReference type="NCBI Taxonomy" id="412755"/>
    <lineage>
        <taxon>unclassified sequences</taxon>
        <taxon>metagenomes</taxon>
        <taxon>ecological metagenomes</taxon>
    </lineage>
</organism>
<gene>
    <name evidence="4" type="ORF">S01H1_05616</name>
</gene>
<dbReference type="InterPro" id="IPR017515">
    <property type="entry name" value="MeMalonyl-CoA_epimerase"/>
</dbReference>
<feature type="domain" description="VOC" evidence="3">
    <location>
        <begin position="4"/>
        <end position="108"/>
    </location>
</feature>
<evidence type="ECO:0000313" key="4">
    <source>
        <dbReference type="EMBL" id="GAF74855.1"/>
    </source>
</evidence>
<dbReference type="SUPFAM" id="SSF54593">
    <property type="entry name" value="Glyoxalase/Bleomycin resistance protein/Dihydroxybiphenyl dioxygenase"/>
    <property type="match status" value="1"/>
</dbReference>
<dbReference type="GO" id="GO:0046872">
    <property type="term" value="F:metal ion binding"/>
    <property type="evidence" value="ECO:0007669"/>
    <property type="project" value="UniProtKB-KW"/>
</dbReference>
<dbReference type="InterPro" id="IPR051785">
    <property type="entry name" value="MMCE/EMCE_epimerase"/>
</dbReference>
<dbReference type="PANTHER" id="PTHR43048">
    <property type="entry name" value="METHYLMALONYL-COA EPIMERASE"/>
    <property type="match status" value="1"/>
</dbReference>
<dbReference type="GO" id="GO:0004493">
    <property type="term" value="F:methylmalonyl-CoA epimerase activity"/>
    <property type="evidence" value="ECO:0007669"/>
    <property type="project" value="TreeGrafter"/>
</dbReference>
<evidence type="ECO:0000256" key="1">
    <source>
        <dbReference type="ARBA" id="ARBA00009308"/>
    </source>
</evidence>
<dbReference type="CDD" id="cd07249">
    <property type="entry name" value="MMCE"/>
    <property type="match status" value="1"/>
</dbReference>
<dbReference type="PROSITE" id="PS51819">
    <property type="entry name" value="VOC"/>
    <property type="match status" value="1"/>
</dbReference>
<dbReference type="InterPro" id="IPR037523">
    <property type="entry name" value="VOC_core"/>
</dbReference>
<sequence>MLKGMTHVAVAVGNLDRACAFWRDVMGAEIESRTVVPAQKAEVAFVKLGGGARLELLSPTDDDSPVARFLAKNGPGMHHVCIAVDDIAAHLEHLADHGVKLIDREPRP</sequence>
<protein>
    <recommendedName>
        <fullName evidence="3">VOC domain-containing protein</fullName>
    </recommendedName>
</protein>
<dbReference type="AlphaFoldDB" id="X0TFK4"/>
<evidence type="ECO:0000259" key="3">
    <source>
        <dbReference type="PROSITE" id="PS51819"/>
    </source>
</evidence>
<proteinExistence type="inferred from homology"/>
<keyword evidence="2" id="KW-0479">Metal-binding</keyword>
<dbReference type="GO" id="GO:0046491">
    <property type="term" value="P:L-methylmalonyl-CoA metabolic process"/>
    <property type="evidence" value="ECO:0007669"/>
    <property type="project" value="TreeGrafter"/>
</dbReference>
<name>X0TFK4_9ZZZZ</name>
<dbReference type="Gene3D" id="3.10.180.10">
    <property type="entry name" value="2,3-Dihydroxybiphenyl 1,2-Dioxygenase, domain 1"/>
    <property type="match status" value="1"/>
</dbReference>
<dbReference type="EMBL" id="BARS01002922">
    <property type="protein sequence ID" value="GAF74855.1"/>
    <property type="molecule type" value="Genomic_DNA"/>
</dbReference>
<dbReference type="InterPro" id="IPR029068">
    <property type="entry name" value="Glyas_Bleomycin-R_OHBP_Dase"/>
</dbReference>
<evidence type="ECO:0000256" key="2">
    <source>
        <dbReference type="ARBA" id="ARBA00022723"/>
    </source>
</evidence>
<dbReference type="PANTHER" id="PTHR43048:SF3">
    <property type="entry name" value="METHYLMALONYL-COA EPIMERASE, MITOCHONDRIAL"/>
    <property type="match status" value="1"/>
</dbReference>